<name>A0A166AXW7_9AGAM</name>
<dbReference type="STRING" id="1314776.A0A166AXW7"/>
<feature type="compositionally biased region" description="Low complexity" evidence="5">
    <location>
        <begin position="173"/>
        <end position="219"/>
    </location>
</feature>
<feature type="region of interest" description="Disordered" evidence="5">
    <location>
        <begin position="293"/>
        <end position="351"/>
    </location>
</feature>
<dbReference type="Proteomes" id="UP000076798">
    <property type="component" value="Unassembled WGS sequence"/>
</dbReference>
<evidence type="ECO:0008006" key="10">
    <source>
        <dbReference type="Google" id="ProtNLM"/>
    </source>
</evidence>
<feature type="signal peptide" evidence="7">
    <location>
        <begin position="1"/>
        <end position="25"/>
    </location>
</feature>
<evidence type="ECO:0000256" key="7">
    <source>
        <dbReference type="SAM" id="SignalP"/>
    </source>
</evidence>
<sequence length="351" mass="36808">MFFHRLALIHLVCLVDVFSPLFVRAIPTDTLCAHSQLPWAFNSLNQSPCQVAANLGSLCEPTGTYQVPPLDPDEEYSPGDNTPCECNTVFYSLLSACAACQGQSPGTWDVFSELCPSTNIGVFPHNIPSGTLIPHWAYEDVTDLPADTFDISLAQSLGDTPEFPPTGSPPPASSSTTHSSSTFVSTPSNSLTSTTSIVDPQTVTPSTSSTTSTSIITGPPTTPTPTPIPTHTSHVGAIAGGTVAGVVVILVIALLIFLRLQKMKHLETVNRNITSPAVGPGNADATFAGYASDVKDPSMQHSPYPPSSPSILPQSAQLRYDNSGHTAHSYGPPSHHTSPISNSGYSGAAEP</sequence>
<keyword evidence="3 6" id="KW-1133">Transmembrane helix</keyword>
<accession>A0A166AXW7</accession>
<dbReference type="PANTHER" id="PTHR15549">
    <property type="entry name" value="PAIRED IMMUNOGLOBULIN-LIKE TYPE 2 RECEPTOR"/>
    <property type="match status" value="1"/>
</dbReference>
<dbReference type="PANTHER" id="PTHR15549:SF26">
    <property type="entry name" value="AXIAL BUDDING PATTERN PROTEIN 2-RELATED"/>
    <property type="match status" value="1"/>
</dbReference>
<dbReference type="OrthoDB" id="2576311at2759"/>
<evidence type="ECO:0000256" key="2">
    <source>
        <dbReference type="ARBA" id="ARBA00022692"/>
    </source>
</evidence>
<dbReference type="EMBL" id="KV428127">
    <property type="protein sequence ID" value="KZT35797.1"/>
    <property type="molecule type" value="Genomic_DNA"/>
</dbReference>
<reference evidence="8 9" key="1">
    <citation type="journal article" date="2016" name="Mol. Biol. Evol.">
        <title>Comparative Genomics of Early-Diverging Mushroom-Forming Fungi Provides Insights into the Origins of Lignocellulose Decay Capabilities.</title>
        <authorList>
            <person name="Nagy L.G."/>
            <person name="Riley R."/>
            <person name="Tritt A."/>
            <person name="Adam C."/>
            <person name="Daum C."/>
            <person name="Floudas D."/>
            <person name="Sun H."/>
            <person name="Yadav J.S."/>
            <person name="Pangilinan J."/>
            <person name="Larsson K.H."/>
            <person name="Matsuura K."/>
            <person name="Barry K."/>
            <person name="Labutti K."/>
            <person name="Kuo R."/>
            <person name="Ohm R.A."/>
            <person name="Bhattacharya S.S."/>
            <person name="Shirouzu T."/>
            <person name="Yoshinaga Y."/>
            <person name="Martin F.M."/>
            <person name="Grigoriev I.V."/>
            <person name="Hibbett D.S."/>
        </authorList>
    </citation>
    <scope>NUCLEOTIDE SEQUENCE [LARGE SCALE GENOMIC DNA]</scope>
    <source>
        <strain evidence="8 9">HHB10207 ss-3</strain>
    </source>
</reference>
<protein>
    <recommendedName>
        <fullName evidence="10">Mid2 domain-containing protein</fullName>
    </recommendedName>
</protein>
<organism evidence="8 9">
    <name type="scientific">Sistotremastrum suecicum HHB10207 ss-3</name>
    <dbReference type="NCBI Taxonomy" id="1314776"/>
    <lineage>
        <taxon>Eukaryota</taxon>
        <taxon>Fungi</taxon>
        <taxon>Dikarya</taxon>
        <taxon>Basidiomycota</taxon>
        <taxon>Agaricomycotina</taxon>
        <taxon>Agaricomycetes</taxon>
        <taxon>Sistotremastrales</taxon>
        <taxon>Sistotremastraceae</taxon>
        <taxon>Sistotremastrum</taxon>
    </lineage>
</organism>
<evidence type="ECO:0000313" key="9">
    <source>
        <dbReference type="Proteomes" id="UP000076798"/>
    </source>
</evidence>
<keyword evidence="7" id="KW-0732">Signal</keyword>
<feature type="compositionally biased region" description="Polar residues" evidence="5">
    <location>
        <begin position="335"/>
        <end position="345"/>
    </location>
</feature>
<dbReference type="GO" id="GO:0071944">
    <property type="term" value="C:cell periphery"/>
    <property type="evidence" value="ECO:0007669"/>
    <property type="project" value="UniProtKB-ARBA"/>
</dbReference>
<evidence type="ECO:0000256" key="6">
    <source>
        <dbReference type="SAM" id="Phobius"/>
    </source>
</evidence>
<dbReference type="CDD" id="cd12087">
    <property type="entry name" value="TM_EGFR-like"/>
    <property type="match status" value="1"/>
</dbReference>
<evidence type="ECO:0000256" key="1">
    <source>
        <dbReference type="ARBA" id="ARBA00004167"/>
    </source>
</evidence>
<gene>
    <name evidence="8" type="ORF">SISSUDRAFT_1130827</name>
</gene>
<evidence type="ECO:0000256" key="4">
    <source>
        <dbReference type="ARBA" id="ARBA00023136"/>
    </source>
</evidence>
<dbReference type="GO" id="GO:0016020">
    <property type="term" value="C:membrane"/>
    <property type="evidence" value="ECO:0007669"/>
    <property type="project" value="UniProtKB-SubCell"/>
</dbReference>
<dbReference type="InterPro" id="IPR051694">
    <property type="entry name" value="Immunoregulatory_rcpt-like"/>
</dbReference>
<evidence type="ECO:0000256" key="5">
    <source>
        <dbReference type="SAM" id="MobiDB-lite"/>
    </source>
</evidence>
<proteinExistence type="predicted"/>
<keyword evidence="4 6" id="KW-0472">Membrane</keyword>
<feature type="transmembrane region" description="Helical" evidence="6">
    <location>
        <begin position="235"/>
        <end position="258"/>
    </location>
</feature>
<evidence type="ECO:0000313" key="8">
    <source>
        <dbReference type="EMBL" id="KZT35797.1"/>
    </source>
</evidence>
<feature type="compositionally biased region" description="Pro residues" evidence="5">
    <location>
        <begin position="162"/>
        <end position="172"/>
    </location>
</feature>
<dbReference type="AlphaFoldDB" id="A0A166AXW7"/>
<evidence type="ECO:0000256" key="3">
    <source>
        <dbReference type="ARBA" id="ARBA00022989"/>
    </source>
</evidence>
<feature type="region of interest" description="Disordered" evidence="5">
    <location>
        <begin position="156"/>
        <end position="229"/>
    </location>
</feature>
<comment type="subcellular location">
    <subcellularLocation>
        <location evidence="1">Membrane</location>
        <topology evidence="1">Single-pass membrane protein</topology>
    </subcellularLocation>
</comment>
<keyword evidence="2 6" id="KW-0812">Transmembrane</keyword>
<feature type="chain" id="PRO_5007870927" description="Mid2 domain-containing protein" evidence="7">
    <location>
        <begin position="26"/>
        <end position="351"/>
    </location>
</feature>
<keyword evidence="9" id="KW-1185">Reference proteome</keyword>